<dbReference type="InterPro" id="IPR036937">
    <property type="entry name" value="Adhesion_dom_fimbrial_sf"/>
</dbReference>
<dbReference type="SUPFAM" id="SSF49401">
    <property type="entry name" value="Bacterial adhesins"/>
    <property type="match status" value="1"/>
</dbReference>
<dbReference type="InterPro" id="IPR008966">
    <property type="entry name" value="Adhesion_dom_sf"/>
</dbReference>
<feature type="chain" id="PRO_5024877469" evidence="1">
    <location>
        <begin position="25"/>
        <end position="192"/>
    </location>
</feature>
<evidence type="ECO:0000313" key="3">
    <source>
        <dbReference type="EMBL" id="EBZ6050613.1"/>
    </source>
</evidence>
<dbReference type="InterPro" id="IPR050263">
    <property type="entry name" value="Bact_Fimbrial_Adh_Pro"/>
</dbReference>
<comment type="caution">
    <text evidence="3">The sequence shown here is derived from an EMBL/GenBank/DDBJ whole genome shotgun (WGS) entry which is preliminary data.</text>
</comment>
<accession>A0A5X3NZX3</accession>
<dbReference type="PANTHER" id="PTHR33420">
    <property type="entry name" value="FIMBRIAL SUBUNIT ELFA-RELATED"/>
    <property type="match status" value="1"/>
</dbReference>
<reference evidence="3" key="1">
    <citation type="submission" date="2018-10" db="EMBL/GenBank/DDBJ databases">
        <authorList>
            <consortium name="GenomeTrakr network: Whole genome sequencing for foodborne pathogen traceback"/>
        </authorList>
    </citation>
    <scope>NUCLEOTIDE SEQUENCE</scope>
    <source>
        <strain evidence="3">FDA00013435</strain>
    </source>
</reference>
<dbReference type="GO" id="GO:0043709">
    <property type="term" value="P:cell adhesion involved in single-species biofilm formation"/>
    <property type="evidence" value="ECO:0007669"/>
    <property type="project" value="TreeGrafter"/>
</dbReference>
<feature type="signal peptide" evidence="1">
    <location>
        <begin position="1"/>
        <end position="24"/>
    </location>
</feature>
<dbReference type="InterPro" id="IPR000259">
    <property type="entry name" value="Adhesion_dom_fimbrial"/>
</dbReference>
<dbReference type="Gene3D" id="2.60.40.1090">
    <property type="entry name" value="Fimbrial-type adhesion domain"/>
    <property type="match status" value="1"/>
</dbReference>
<evidence type="ECO:0000256" key="1">
    <source>
        <dbReference type="SAM" id="SignalP"/>
    </source>
</evidence>
<evidence type="ECO:0000259" key="2">
    <source>
        <dbReference type="Pfam" id="PF00419"/>
    </source>
</evidence>
<protein>
    <submittedName>
        <fullName evidence="3">Fimbrial-like protein</fullName>
    </submittedName>
</protein>
<dbReference type="Pfam" id="PF00419">
    <property type="entry name" value="Fimbrial"/>
    <property type="match status" value="1"/>
</dbReference>
<proteinExistence type="predicted"/>
<name>A0A5X3NZX3_SALET</name>
<feature type="domain" description="Fimbrial-type adhesion" evidence="2">
    <location>
        <begin position="32"/>
        <end position="192"/>
    </location>
</feature>
<dbReference type="GO" id="GO:0009289">
    <property type="term" value="C:pilus"/>
    <property type="evidence" value="ECO:0007669"/>
    <property type="project" value="InterPro"/>
</dbReference>
<keyword evidence="1" id="KW-0732">Signal</keyword>
<sequence length="192" mass="20292">MFKKTLLAMAATSLFSGVAFNAFADQGHGTVTFTGTVITAPCSIAPGDEDLKVNLGEVADSVLNGGKYSMPADFTIHLQDCVFTSTTDEETSTTTVTPSKVEVTFTSNKVDSTDTSLLANSLEGNYGAASNVGVRILDAGSNEVTLGTPVSVTFLDTNSYQELNFHARMESPDKDATEGNVYAQANYVLAYK</sequence>
<dbReference type="EMBL" id="AAHRRA010000002">
    <property type="protein sequence ID" value="EBZ6050613.1"/>
    <property type="molecule type" value="Genomic_DNA"/>
</dbReference>
<dbReference type="PANTHER" id="PTHR33420:SF11">
    <property type="entry name" value="FIMBRIAL-LIKE PROTEIN"/>
    <property type="match status" value="1"/>
</dbReference>
<dbReference type="NCBIfam" id="NF007276">
    <property type="entry name" value="PRK09733.1"/>
    <property type="match status" value="1"/>
</dbReference>
<organism evidence="3">
    <name type="scientific">Salmonella enterica subsp. enterica serovar Weslaco</name>
    <dbReference type="NCBI Taxonomy" id="1243597"/>
    <lineage>
        <taxon>Bacteria</taxon>
        <taxon>Pseudomonadati</taxon>
        <taxon>Pseudomonadota</taxon>
        <taxon>Gammaproteobacteria</taxon>
        <taxon>Enterobacterales</taxon>
        <taxon>Enterobacteriaceae</taxon>
        <taxon>Salmonella</taxon>
    </lineage>
</organism>
<dbReference type="RefSeq" id="WP_058109128.1">
    <property type="nucleotide sequence ID" value="NZ_NMOO01000007.1"/>
</dbReference>
<gene>
    <name evidence="3" type="ORF">D2118_03615</name>
</gene>
<dbReference type="AlphaFoldDB" id="A0A5X3NZX3"/>